<evidence type="ECO:0000313" key="1">
    <source>
        <dbReference type="EMBL" id="KAF7168153.1"/>
    </source>
</evidence>
<proteinExistence type="predicted"/>
<comment type="caution">
    <text evidence="1">The sequence shown here is derived from an EMBL/GenBank/DDBJ whole genome shotgun (WGS) entry which is preliminary data.</text>
</comment>
<evidence type="ECO:0000313" key="3">
    <source>
        <dbReference type="Proteomes" id="UP000641853"/>
    </source>
</evidence>
<accession>A0A8H6Q8U4</accession>
<gene>
    <name evidence="1" type="ORF">CNMCM5623_001255</name>
    <name evidence="2" type="ORF">CNMCM7691_006013</name>
</gene>
<evidence type="ECO:0000313" key="4">
    <source>
        <dbReference type="Proteomes" id="UP000654922"/>
    </source>
</evidence>
<reference evidence="1" key="1">
    <citation type="submission" date="2020-06" db="EMBL/GenBank/DDBJ databases">
        <title>Draft genome sequences of strains closely related to Aspergillus parafelis and Aspergillus hiratsukae.</title>
        <authorList>
            <person name="Dos Santos R.A.C."/>
            <person name="Rivero-Menendez O."/>
            <person name="Steenwyk J.L."/>
            <person name="Mead M.E."/>
            <person name="Goldman G.H."/>
            <person name="Alastruey-Izquierdo A."/>
            <person name="Rokas A."/>
        </authorList>
    </citation>
    <scope>NUCLEOTIDE SEQUENCE</scope>
    <source>
        <strain evidence="1">CNM-CM5623</strain>
        <strain evidence="2">CNM-CM7691</strain>
    </source>
</reference>
<dbReference type="AlphaFoldDB" id="A0A8H6Q8U4"/>
<dbReference type="EMBL" id="JACBAE010001271">
    <property type="protein sequence ID" value="KAF7168153.1"/>
    <property type="molecule type" value="Genomic_DNA"/>
</dbReference>
<sequence>MSLSGFILHDLHGPEQPSASNVSHERVLSKMQWELFPKILTHATSILNRVIFLNIALGGQRCNAAQRSERILHGGPFPRSECRGQHHRAAMRAACRCGEPPHNLIED</sequence>
<dbReference type="EMBL" id="JACBAG010001894">
    <property type="protein sequence ID" value="KAF7177652.1"/>
    <property type="molecule type" value="Genomic_DNA"/>
</dbReference>
<keyword evidence="3" id="KW-1185">Reference proteome</keyword>
<protein>
    <submittedName>
        <fullName evidence="1">Uncharacterized protein</fullName>
    </submittedName>
</protein>
<name>A0A8H6Q8U4_9EURO</name>
<dbReference type="Proteomes" id="UP000654922">
    <property type="component" value="Unassembled WGS sequence"/>
</dbReference>
<evidence type="ECO:0000313" key="2">
    <source>
        <dbReference type="EMBL" id="KAF7177652.1"/>
    </source>
</evidence>
<dbReference type="Proteomes" id="UP000641853">
    <property type="component" value="Unassembled WGS sequence"/>
</dbReference>
<organism evidence="1 4">
    <name type="scientific">Aspergillus felis</name>
    <dbReference type="NCBI Taxonomy" id="1287682"/>
    <lineage>
        <taxon>Eukaryota</taxon>
        <taxon>Fungi</taxon>
        <taxon>Dikarya</taxon>
        <taxon>Ascomycota</taxon>
        <taxon>Pezizomycotina</taxon>
        <taxon>Eurotiomycetes</taxon>
        <taxon>Eurotiomycetidae</taxon>
        <taxon>Eurotiales</taxon>
        <taxon>Aspergillaceae</taxon>
        <taxon>Aspergillus</taxon>
        <taxon>Aspergillus subgen. Fumigati</taxon>
    </lineage>
</organism>